<evidence type="ECO:0000313" key="6">
    <source>
        <dbReference type="Proteomes" id="UP000195766"/>
    </source>
</evidence>
<evidence type="ECO:0000313" key="5">
    <source>
        <dbReference type="EMBL" id="SJM56304.1"/>
    </source>
</evidence>
<dbReference type="InterPro" id="IPR036390">
    <property type="entry name" value="WH_DNA-bd_sf"/>
</dbReference>
<protein>
    <submittedName>
        <fullName evidence="5">Transcriptional regulator, AsnC family</fullName>
    </submittedName>
</protein>
<dbReference type="Pfam" id="PF13412">
    <property type="entry name" value="HTH_24"/>
    <property type="match status" value="1"/>
</dbReference>
<dbReference type="SUPFAM" id="SSF46785">
    <property type="entry name" value="Winged helix' DNA-binding domain"/>
    <property type="match status" value="1"/>
</dbReference>
<proteinExistence type="predicted"/>
<dbReference type="CDD" id="cd00090">
    <property type="entry name" value="HTH_ARSR"/>
    <property type="match status" value="1"/>
</dbReference>
<dbReference type="GO" id="GO:0005829">
    <property type="term" value="C:cytosol"/>
    <property type="evidence" value="ECO:0007669"/>
    <property type="project" value="TreeGrafter"/>
</dbReference>
<dbReference type="GO" id="GO:0043200">
    <property type="term" value="P:response to amino acid"/>
    <property type="evidence" value="ECO:0007669"/>
    <property type="project" value="TreeGrafter"/>
</dbReference>
<dbReference type="GO" id="GO:0043565">
    <property type="term" value="F:sequence-specific DNA binding"/>
    <property type="evidence" value="ECO:0007669"/>
    <property type="project" value="InterPro"/>
</dbReference>
<dbReference type="PROSITE" id="PS00519">
    <property type="entry name" value="HTH_ASNC_1"/>
    <property type="match status" value="1"/>
</dbReference>
<dbReference type="Pfam" id="PF01037">
    <property type="entry name" value="AsnC_trans_reg"/>
    <property type="match status" value="1"/>
</dbReference>
<dbReference type="InterPro" id="IPR019887">
    <property type="entry name" value="Tscrpt_reg_AsnC/Lrp_C"/>
</dbReference>
<dbReference type="EMBL" id="FUIE01000031">
    <property type="protein sequence ID" value="SJM56304.1"/>
    <property type="molecule type" value="Genomic_DNA"/>
</dbReference>
<organism evidence="5 6">
    <name type="scientific">Brevundimonas diminuta 3F5N</name>
    <dbReference type="NCBI Taxonomy" id="1255603"/>
    <lineage>
        <taxon>Bacteria</taxon>
        <taxon>Pseudomonadati</taxon>
        <taxon>Pseudomonadota</taxon>
        <taxon>Alphaproteobacteria</taxon>
        <taxon>Caulobacterales</taxon>
        <taxon>Caulobacteraceae</taxon>
        <taxon>Brevundimonas</taxon>
    </lineage>
</organism>
<keyword evidence="2" id="KW-0238">DNA-binding</keyword>
<dbReference type="Gene3D" id="1.10.10.10">
    <property type="entry name" value="Winged helix-like DNA-binding domain superfamily/Winged helix DNA-binding domain"/>
    <property type="match status" value="1"/>
</dbReference>
<dbReference type="PROSITE" id="PS50956">
    <property type="entry name" value="HTH_ASNC_2"/>
    <property type="match status" value="1"/>
</dbReference>
<dbReference type="InterPro" id="IPR011008">
    <property type="entry name" value="Dimeric_a/b-barrel"/>
</dbReference>
<dbReference type="InterPro" id="IPR000485">
    <property type="entry name" value="AsnC-type_HTH_dom"/>
</dbReference>
<dbReference type="RefSeq" id="WP_087139758.1">
    <property type="nucleotide sequence ID" value="NZ_FUIE01000031.1"/>
</dbReference>
<feature type="domain" description="HTH asnC-type" evidence="4">
    <location>
        <begin position="4"/>
        <end position="65"/>
    </location>
</feature>
<evidence type="ECO:0000256" key="3">
    <source>
        <dbReference type="ARBA" id="ARBA00023163"/>
    </source>
</evidence>
<evidence type="ECO:0000256" key="1">
    <source>
        <dbReference type="ARBA" id="ARBA00023015"/>
    </source>
</evidence>
<dbReference type="AlphaFoldDB" id="A0A1R4FK16"/>
<dbReference type="SMART" id="SM00344">
    <property type="entry name" value="HTH_ASNC"/>
    <property type="match status" value="1"/>
</dbReference>
<name>A0A1R4FK16_BREDI</name>
<dbReference type="PANTHER" id="PTHR30154">
    <property type="entry name" value="LEUCINE-RESPONSIVE REGULATORY PROTEIN"/>
    <property type="match status" value="1"/>
</dbReference>
<dbReference type="InterPro" id="IPR019885">
    <property type="entry name" value="Tscrpt_reg_HTH_AsnC-type_CS"/>
</dbReference>
<keyword evidence="3" id="KW-0804">Transcription</keyword>
<dbReference type="OrthoDB" id="7847328at2"/>
<keyword evidence="1" id="KW-0805">Transcription regulation</keyword>
<dbReference type="PANTHER" id="PTHR30154:SF17">
    <property type="entry name" value="DNA-BINDING TRANSCRIPTIONAL ACTIVATOR DECR"/>
    <property type="match status" value="1"/>
</dbReference>
<accession>A0A1R4FK16</accession>
<reference evidence="5 6" key="1">
    <citation type="submission" date="2017-02" db="EMBL/GenBank/DDBJ databases">
        <authorList>
            <person name="Peterson S.W."/>
        </authorList>
    </citation>
    <scope>NUCLEOTIDE SEQUENCE [LARGE SCALE GENOMIC DNA]</scope>
    <source>
        <strain evidence="5 6">3F5N</strain>
    </source>
</reference>
<dbReference type="InterPro" id="IPR011991">
    <property type="entry name" value="ArsR-like_HTH"/>
</dbReference>
<dbReference type="SUPFAM" id="SSF54909">
    <property type="entry name" value="Dimeric alpha+beta barrel"/>
    <property type="match status" value="1"/>
</dbReference>
<evidence type="ECO:0000259" key="4">
    <source>
        <dbReference type="PROSITE" id="PS50956"/>
    </source>
</evidence>
<gene>
    <name evidence="5" type="ORF">FM111_05265</name>
</gene>
<dbReference type="GO" id="GO:0006355">
    <property type="term" value="P:regulation of DNA-templated transcription"/>
    <property type="evidence" value="ECO:0007669"/>
    <property type="project" value="UniProtKB-ARBA"/>
</dbReference>
<dbReference type="Gene3D" id="3.30.70.920">
    <property type="match status" value="1"/>
</dbReference>
<dbReference type="InterPro" id="IPR036388">
    <property type="entry name" value="WH-like_DNA-bd_sf"/>
</dbReference>
<dbReference type="InterPro" id="IPR019888">
    <property type="entry name" value="Tscrpt_reg_AsnC-like"/>
</dbReference>
<dbReference type="Proteomes" id="UP000195766">
    <property type="component" value="Unassembled WGS sequence"/>
</dbReference>
<sequence>MSGLDAIDRRLLAILQDDATVPIAELAERVGLSQTPCWKRVKRLQDTGIIVARVALLDREALDLPLVVFVSVKTRRHDAEWLETFKQAAALPEVVEFYRMSGEVDYLLKVLVKDIAAYDRFYRRLIAIAPLDDVSSSFAMEQIKFTTALPL</sequence>
<evidence type="ECO:0000256" key="2">
    <source>
        <dbReference type="ARBA" id="ARBA00023125"/>
    </source>
</evidence>
<dbReference type="PRINTS" id="PR00033">
    <property type="entry name" value="HTHASNC"/>
</dbReference>